<dbReference type="InterPro" id="IPR052514">
    <property type="entry name" value="SAM-dependent_MTase"/>
</dbReference>
<feature type="domain" description="Methyltransferase FkbM" evidence="1">
    <location>
        <begin position="41"/>
        <end position="208"/>
    </location>
</feature>
<accession>A0A8J3K8X1</accession>
<dbReference type="Proteomes" id="UP000659904">
    <property type="component" value="Unassembled WGS sequence"/>
</dbReference>
<proteinExistence type="predicted"/>
<dbReference type="NCBIfam" id="TIGR01444">
    <property type="entry name" value="fkbM_fam"/>
    <property type="match status" value="1"/>
</dbReference>
<evidence type="ECO:0000313" key="3">
    <source>
        <dbReference type="Proteomes" id="UP000659904"/>
    </source>
</evidence>
<dbReference type="SUPFAM" id="SSF53335">
    <property type="entry name" value="S-adenosyl-L-methionine-dependent methyltransferases"/>
    <property type="match status" value="1"/>
</dbReference>
<dbReference type="PANTHER" id="PTHR34203">
    <property type="entry name" value="METHYLTRANSFERASE, FKBM FAMILY PROTEIN"/>
    <property type="match status" value="1"/>
</dbReference>
<dbReference type="AlphaFoldDB" id="A0A8J3K8X1"/>
<dbReference type="Pfam" id="PF05050">
    <property type="entry name" value="Methyltransf_21"/>
    <property type="match status" value="1"/>
</dbReference>
<dbReference type="RefSeq" id="WP_120316271.1">
    <property type="nucleotide sequence ID" value="NZ_BONH01000001.1"/>
</dbReference>
<organism evidence="2 3">
    <name type="scientific">Catellatospora citrea</name>
    <dbReference type="NCBI Taxonomy" id="53366"/>
    <lineage>
        <taxon>Bacteria</taxon>
        <taxon>Bacillati</taxon>
        <taxon>Actinomycetota</taxon>
        <taxon>Actinomycetes</taxon>
        <taxon>Micromonosporales</taxon>
        <taxon>Micromonosporaceae</taxon>
        <taxon>Catellatospora</taxon>
    </lineage>
</organism>
<reference evidence="2 3" key="1">
    <citation type="submission" date="2021-01" db="EMBL/GenBank/DDBJ databases">
        <title>Whole genome shotgun sequence of Catellatospora citrea NBRC 14495.</title>
        <authorList>
            <person name="Komaki H."/>
            <person name="Tamura T."/>
        </authorList>
    </citation>
    <scope>NUCLEOTIDE SEQUENCE [LARGE SCALE GENOMIC DNA]</scope>
    <source>
        <strain evidence="2 3">NBRC 14495</strain>
    </source>
</reference>
<dbReference type="Gene3D" id="3.40.50.150">
    <property type="entry name" value="Vaccinia Virus protein VP39"/>
    <property type="match status" value="1"/>
</dbReference>
<gene>
    <name evidence="2" type="ORF">Cci01nite_05400</name>
</gene>
<evidence type="ECO:0000313" key="2">
    <source>
        <dbReference type="EMBL" id="GIF95446.1"/>
    </source>
</evidence>
<protein>
    <recommendedName>
        <fullName evidence="1">Methyltransferase FkbM domain-containing protein</fullName>
    </recommendedName>
</protein>
<dbReference type="InterPro" id="IPR029063">
    <property type="entry name" value="SAM-dependent_MTases_sf"/>
</dbReference>
<sequence>MLARAWGMARSLVMYHGIPGRHRRMRRFYGQFLGPGDLAFDVGAHVGSRVRPWRRLGARVLAIEPQPDCLRVLRLFFGRDPGVTILPTAVGARPGTASLALSSATPTVSSLSHEWIESVTAADERFAEVRWDRSVEVEVVTLDDLIATHGEPAFCKIDVEGFEADVLRGLSRPLRALSFEYLPFAHDAALTTLDLVEQLGERAAGYEYNYAPVETMRFASAQWLDATGLVQLLEERFRALGRSGDVYARARSL</sequence>
<name>A0A8J3K8X1_9ACTN</name>
<comment type="caution">
    <text evidence="2">The sequence shown here is derived from an EMBL/GenBank/DDBJ whole genome shotgun (WGS) entry which is preliminary data.</text>
</comment>
<keyword evidence="3" id="KW-1185">Reference proteome</keyword>
<dbReference type="PANTHER" id="PTHR34203:SF15">
    <property type="entry name" value="SLL1173 PROTEIN"/>
    <property type="match status" value="1"/>
</dbReference>
<dbReference type="EMBL" id="BONH01000001">
    <property type="protein sequence ID" value="GIF95446.1"/>
    <property type="molecule type" value="Genomic_DNA"/>
</dbReference>
<dbReference type="InterPro" id="IPR006342">
    <property type="entry name" value="FkbM_mtfrase"/>
</dbReference>
<evidence type="ECO:0000259" key="1">
    <source>
        <dbReference type="Pfam" id="PF05050"/>
    </source>
</evidence>